<protein>
    <submittedName>
        <fullName evidence="2">Uncharacterized protein</fullName>
    </submittedName>
</protein>
<feature type="transmembrane region" description="Helical" evidence="1">
    <location>
        <begin position="100"/>
        <end position="119"/>
    </location>
</feature>
<feature type="transmembrane region" description="Helical" evidence="1">
    <location>
        <begin position="152"/>
        <end position="170"/>
    </location>
</feature>
<accession>A0A0N1H4N0</accession>
<dbReference type="OrthoDB" id="5316097at2759"/>
<feature type="transmembrane region" description="Helical" evidence="1">
    <location>
        <begin position="12"/>
        <end position="35"/>
    </location>
</feature>
<organism evidence="2 3">
    <name type="scientific">Cyphellophora attinorum</name>
    <dbReference type="NCBI Taxonomy" id="1664694"/>
    <lineage>
        <taxon>Eukaryota</taxon>
        <taxon>Fungi</taxon>
        <taxon>Dikarya</taxon>
        <taxon>Ascomycota</taxon>
        <taxon>Pezizomycotina</taxon>
        <taxon>Eurotiomycetes</taxon>
        <taxon>Chaetothyriomycetidae</taxon>
        <taxon>Chaetothyriales</taxon>
        <taxon>Cyphellophoraceae</taxon>
        <taxon>Cyphellophora</taxon>
    </lineage>
</organism>
<dbReference type="EMBL" id="LFJN01000032">
    <property type="protein sequence ID" value="KPI36320.1"/>
    <property type="molecule type" value="Genomic_DNA"/>
</dbReference>
<reference evidence="2 3" key="1">
    <citation type="submission" date="2015-06" db="EMBL/GenBank/DDBJ databases">
        <title>Draft genome of the ant-associated black yeast Phialophora attae CBS 131958.</title>
        <authorList>
            <person name="Moreno L.F."/>
            <person name="Stielow B.J."/>
            <person name="de Hoog S."/>
            <person name="Vicente V.A."/>
            <person name="Weiss V.A."/>
            <person name="de Vries M."/>
            <person name="Cruz L.M."/>
            <person name="Souza E.M."/>
        </authorList>
    </citation>
    <scope>NUCLEOTIDE SEQUENCE [LARGE SCALE GENOMIC DNA]</scope>
    <source>
        <strain evidence="2 3">CBS 131958</strain>
    </source>
</reference>
<dbReference type="GeneID" id="28739568"/>
<gene>
    <name evidence="2" type="ORF">AB675_7329</name>
</gene>
<proteinExistence type="predicted"/>
<dbReference type="Proteomes" id="UP000038010">
    <property type="component" value="Unassembled WGS sequence"/>
</dbReference>
<name>A0A0N1H4N0_9EURO</name>
<dbReference type="VEuPathDB" id="FungiDB:AB675_7329"/>
<evidence type="ECO:0000313" key="2">
    <source>
        <dbReference type="EMBL" id="KPI36320.1"/>
    </source>
</evidence>
<evidence type="ECO:0000256" key="1">
    <source>
        <dbReference type="SAM" id="Phobius"/>
    </source>
</evidence>
<keyword evidence="3" id="KW-1185">Reference proteome</keyword>
<comment type="caution">
    <text evidence="2">The sequence shown here is derived from an EMBL/GenBank/DDBJ whole genome shotgun (WGS) entry which is preliminary data.</text>
</comment>
<dbReference type="Pfam" id="PF14087">
    <property type="entry name" value="DUF4267"/>
    <property type="match status" value="1"/>
</dbReference>
<sequence length="171" mass="17512">MATTISNIFTPAVTYPTFATLLAAAGVLGGAYTIVDPHGGARGFGLLPTKSAQPKLSPFETAYSRIHGIRNLGAGLGNFALLGYWATTNSSVAKAVVRRCLGLGLVCGTVVGLGDAMILRSYARELEASAKGDEGDEKVVKEARELAAGKSIGHAITAVVILAVGLDLILG</sequence>
<keyword evidence="1" id="KW-0812">Transmembrane</keyword>
<dbReference type="InterPro" id="IPR025363">
    <property type="entry name" value="DUF4267"/>
</dbReference>
<evidence type="ECO:0000313" key="3">
    <source>
        <dbReference type="Proteomes" id="UP000038010"/>
    </source>
</evidence>
<dbReference type="RefSeq" id="XP_017996283.1">
    <property type="nucleotide sequence ID" value="XM_018147688.1"/>
</dbReference>
<keyword evidence="1" id="KW-0472">Membrane</keyword>
<keyword evidence="1" id="KW-1133">Transmembrane helix</keyword>
<dbReference type="AlphaFoldDB" id="A0A0N1H4N0"/>